<dbReference type="RefSeq" id="WP_348705047.1">
    <property type="nucleotide sequence ID" value="NZ_CAXIYA010000033.1"/>
</dbReference>
<sequence length="57" mass="6764">MKETIKKNAQVFPVSYLYMEINKFEVSNEGIVTYVKSDIYQTNKFSPAPYYKEIDFL</sequence>
<protein>
    <submittedName>
        <fullName evidence="1">Uncharacterized protein</fullName>
    </submittedName>
</protein>
<keyword evidence="2" id="KW-1185">Reference proteome</keyword>
<dbReference type="Proteomes" id="UP001497602">
    <property type="component" value="Unassembled WGS sequence"/>
</dbReference>
<gene>
    <name evidence="1" type="ORF">T190115A13A_20388</name>
</gene>
<evidence type="ECO:0000313" key="1">
    <source>
        <dbReference type="EMBL" id="CAL2107108.1"/>
    </source>
</evidence>
<accession>A0ABM9PNA8</accession>
<proteinExistence type="predicted"/>
<reference evidence="1 2" key="1">
    <citation type="submission" date="2024-05" db="EMBL/GenBank/DDBJ databases">
        <authorList>
            <person name="Duchaud E."/>
        </authorList>
    </citation>
    <scope>NUCLEOTIDE SEQUENCE [LARGE SCALE GENOMIC DNA]</scope>
    <source>
        <strain evidence="1">Ena-SAMPLE-TAB-13-05-2024-13:56:06:370-140305</strain>
    </source>
</reference>
<organism evidence="1 2">
    <name type="scientific">Tenacibaculum vairaonense</name>
    <dbReference type="NCBI Taxonomy" id="3137860"/>
    <lineage>
        <taxon>Bacteria</taxon>
        <taxon>Pseudomonadati</taxon>
        <taxon>Bacteroidota</taxon>
        <taxon>Flavobacteriia</taxon>
        <taxon>Flavobacteriales</taxon>
        <taxon>Flavobacteriaceae</taxon>
        <taxon>Tenacibaculum</taxon>
    </lineage>
</organism>
<name>A0ABM9PNA8_9FLAO</name>
<dbReference type="EMBL" id="CAXJRC010000022">
    <property type="protein sequence ID" value="CAL2107108.1"/>
    <property type="molecule type" value="Genomic_DNA"/>
</dbReference>
<evidence type="ECO:0000313" key="2">
    <source>
        <dbReference type="Proteomes" id="UP001497602"/>
    </source>
</evidence>
<comment type="caution">
    <text evidence="1">The sequence shown here is derived from an EMBL/GenBank/DDBJ whole genome shotgun (WGS) entry which is preliminary data.</text>
</comment>